<keyword evidence="2" id="KW-0547">Nucleotide-binding</keyword>
<dbReference type="PANTHER" id="PTHR30153:SF2">
    <property type="entry name" value="REPLICATIVE DNA HELICASE"/>
    <property type="match status" value="1"/>
</dbReference>
<dbReference type="Gene3D" id="3.40.50.300">
    <property type="entry name" value="P-loop containing nucleotide triphosphate hydrolases"/>
    <property type="match status" value="1"/>
</dbReference>
<dbReference type="InterPro" id="IPR007694">
    <property type="entry name" value="DNA_helicase_DnaB-like_C"/>
</dbReference>
<sequence>MEQNYVNPLPFKHISTAASEAVTYIRRRKNHEIEPLKSRWNKFNEMCCGGIEPGCVYTIVGASGTGKSSFVNTLETDLIELNSNKELVVLSFSFEMLSRAQVGRKLSNKLRQTTTQLYSASEDLSDKELNLVEETAESLKDYPIYYVDDAATVQKIDDTITYFQNTIAKDKWLIVILDHTLLVNSDNYKDERMIISELERVFIKAKKVGMTSIIQLSQMNRNIENIDRINNPSSHYPMRSDLSSSDSVFQGSDVIAVLSRPETLGITAYGPQRLPVQNKVYLHFLKVREGELAILEFENDLKYNNLIEL</sequence>
<keyword evidence="3" id="KW-1185">Reference proteome</keyword>
<keyword evidence="2" id="KW-0378">Hydrolase</keyword>
<dbReference type="RefSeq" id="YP_010358722.1">
    <property type="nucleotide sequence ID" value="NC_062765.1"/>
</dbReference>
<evidence type="ECO:0000313" key="3">
    <source>
        <dbReference type="Proteomes" id="UP000827388"/>
    </source>
</evidence>
<dbReference type="InterPro" id="IPR027417">
    <property type="entry name" value="P-loop_NTPase"/>
</dbReference>
<dbReference type="SUPFAM" id="SSF52540">
    <property type="entry name" value="P-loop containing nucleoside triphosphate hydrolases"/>
    <property type="match status" value="1"/>
</dbReference>
<dbReference type="EMBL" id="MZ130475">
    <property type="protein sequence ID" value="QWM89150.1"/>
    <property type="molecule type" value="Genomic_DNA"/>
</dbReference>
<accession>A0AAE7S003</accession>
<reference evidence="2 3" key="1">
    <citation type="submission" date="2021-04" db="EMBL/GenBank/DDBJ databases">
        <authorList>
            <person name="Shkoporov A.N."/>
            <person name="Stockdale S.R."/>
            <person name="Guerin E."/>
            <person name="Ross R.P."/>
            <person name="Hill C."/>
        </authorList>
    </citation>
    <scope>NUCLEOTIDE SEQUENCE [LARGE SCALE GENOMIC DNA]</scope>
    <source>
        <strain evidence="3">cr30_1</strain>
    </source>
</reference>
<gene>
    <name evidence="2" type="primary">gp_05850</name>
</gene>
<evidence type="ECO:0000259" key="1">
    <source>
        <dbReference type="PROSITE" id="PS51199"/>
    </source>
</evidence>
<dbReference type="KEGG" id="vg:75692196"/>
<evidence type="ECO:0000313" key="2">
    <source>
        <dbReference type="EMBL" id="QWM89150.1"/>
    </source>
</evidence>
<dbReference type="GO" id="GO:0006260">
    <property type="term" value="P:DNA replication"/>
    <property type="evidence" value="ECO:0007669"/>
    <property type="project" value="InterPro"/>
</dbReference>
<dbReference type="PROSITE" id="PS51199">
    <property type="entry name" value="SF4_HELICASE"/>
    <property type="match status" value="1"/>
</dbReference>
<protein>
    <submittedName>
        <fullName evidence="2">DNA helicase</fullName>
    </submittedName>
</protein>
<organism evidence="2 3">
    <name type="scientific">uncultured phage cr30_1</name>
    <dbReference type="NCBI Taxonomy" id="2986411"/>
    <lineage>
        <taxon>Viruses</taxon>
        <taxon>Duplodnaviria</taxon>
        <taxon>Heunggongvirae</taxon>
        <taxon>Uroviricota</taxon>
        <taxon>Caudoviricetes</taxon>
        <taxon>Crassvirales</taxon>
        <taxon>Suoliviridae</taxon>
        <taxon>Boorivirinae</taxon>
        <taxon>Cohcovirus</taxon>
        <taxon>Cohcovirus splanchnicus</taxon>
    </lineage>
</organism>
<dbReference type="GO" id="GO:0003678">
    <property type="term" value="F:DNA helicase activity"/>
    <property type="evidence" value="ECO:0007669"/>
    <property type="project" value="InterPro"/>
</dbReference>
<dbReference type="GeneID" id="75692196"/>
<dbReference type="GO" id="GO:0005524">
    <property type="term" value="F:ATP binding"/>
    <property type="evidence" value="ECO:0007669"/>
    <property type="project" value="InterPro"/>
</dbReference>
<keyword evidence="2" id="KW-0347">Helicase</keyword>
<dbReference type="PANTHER" id="PTHR30153">
    <property type="entry name" value="REPLICATIVE DNA HELICASE DNAB"/>
    <property type="match status" value="1"/>
</dbReference>
<dbReference type="Pfam" id="PF03796">
    <property type="entry name" value="DnaB_C"/>
    <property type="match status" value="1"/>
</dbReference>
<name>A0AAE7S003_9CAUD</name>
<feature type="domain" description="SF4 helicase" evidence="1">
    <location>
        <begin position="29"/>
        <end position="309"/>
    </location>
</feature>
<keyword evidence="2" id="KW-0067">ATP-binding</keyword>
<dbReference type="Proteomes" id="UP000827388">
    <property type="component" value="Segment"/>
</dbReference>
<proteinExistence type="predicted"/>